<accession>F0SAL2</accession>
<dbReference type="HAMAP" id="MF_00376">
    <property type="entry name" value="Dephospho_CoA_kinase"/>
    <property type="match status" value="1"/>
</dbReference>
<evidence type="ECO:0000256" key="6">
    <source>
        <dbReference type="NCBIfam" id="TIGR00152"/>
    </source>
</evidence>
<dbReference type="RefSeq" id="WP_013633119.1">
    <property type="nucleotide sequence ID" value="NC_015177.1"/>
</dbReference>
<evidence type="ECO:0000256" key="2">
    <source>
        <dbReference type="ARBA" id="ARBA00022741"/>
    </source>
</evidence>
<dbReference type="EMBL" id="CP002545">
    <property type="protein sequence ID" value="ADY52632.1"/>
    <property type="molecule type" value="Genomic_DNA"/>
</dbReference>
<dbReference type="Proteomes" id="UP000000310">
    <property type="component" value="Chromosome"/>
</dbReference>
<dbReference type="HOGENOM" id="CLU_057180_3_1_10"/>
<dbReference type="Gene3D" id="3.40.50.300">
    <property type="entry name" value="P-loop containing nucleotide triphosphate hydrolases"/>
    <property type="match status" value="1"/>
</dbReference>
<dbReference type="STRING" id="762903.Pedsa_2080"/>
<sequence length="197" mass="22321">MKVGITGGIGSGKSTVSSIFELLGIPVYYADIEAKKLMVSNLTIREKVIELFGKESYINGELNRKHISAIAFNDSTLLEKLNATVHPVVIGDYKEWVKQQSAVYTLKEAALLFESGTYLDSDFNILVSSPLDLRIERVMKRDHVSREEVLARITKQMPEEEKERLATFIIYNNESEFLITQVLSIHQKVLSLVNDKR</sequence>
<comment type="similarity">
    <text evidence="1 5">Belongs to the CoaE family.</text>
</comment>
<dbReference type="GO" id="GO:0005524">
    <property type="term" value="F:ATP binding"/>
    <property type="evidence" value="ECO:0007669"/>
    <property type="project" value="UniProtKB-UniRule"/>
</dbReference>
<organism evidence="7 8">
    <name type="scientific">Pseudopedobacter saltans (strain ATCC 51119 / DSM 12145 / JCM 21818 / CCUG 39354 / LMG 10337 / NBRC 100064 / NCIMB 13643)</name>
    <name type="common">Pedobacter saltans</name>
    <dbReference type="NCBI Taxonomy" id="762903"/>
    <lineage>
        <taxon>Bacteria</taxon>
        <taxon>Pseudomonadati</taxon>
        <taxon>Bacteroidota</taxon>
        <taxon>Sphingobacteriia</taxon>
        <taxon>Sphingobacteriales</taxon>
        <taxon>Sphingobacteriaceae</taxon>
        <taxon>Pseudopedobacter</taxon>
    </lineage>
</organism>
<keyword evidence="2 5" id="KW-0547">Nucleotide-binding</keyword>
<dbReference type="SUPFAM" id="SSF52540">
    <property type="entry name" value="P-loop containing nucleoside triphosphate hydrolases"/>
    <property type="match status" value="1"/>
</dbReference>
<dbReference type="EC" id="2.7.1.24" evidence="5 6"/>
<keyword evidence="5" id="KW-0963">Cytoplasm</keyword>
<proteinExistence type="inferred from homology"/>
<keyword evidence="5 7" id="KW-0418">Kinase</keyword>
<dbReference type="OrthoDB" id="9812943at2"/>
<evidence type="ECO:0000256" key="3">
    <source>
        <dbReference type="ARBA" id="ARBA00022840"/>
    </source>
</evidence>
<keyword evidence="4 5" id="KW-0173">Coenzyme A biosynthesis</keyword>
<dbReference type="PANTHER" id="PTHR10695:SF46">
    <property type="entry name" value="BIFUNCTIONAL COENZYME A SYNTHASE-RELATED"/>
    <property type="match status" value="1"/>
</dbReference>
<comment type="pathway">
    <text evidence="5">Cofactor biosynthesis; coenzyme A biosynthesis; CoA from (R)-pantothenate: step 5/5.</text>
</comment>
<dbReference type="PROSITE" id="PS51219">
    <property type="entry name" value="DPCK"/>
    <property type="match status" value="1"/>
</dbReference>
<dbReference type="eggNOG" id="COG0237">
    <property type="taxonomic scope" value="Bacteria"/>
</dbReference>
<dbReference type="InterPro" id="IPR027417">
    <property type="entry name" value="P-loop_NTPase"/>
</dbReference>
<dbReference type="CDD" id="cd02022">
    <property type="entry name" value="DPCK"/>
    <property type="match status" value="1"/>
</dbReference>
<comment type="subcellular location">
    <subcellularLocation>
        <location evidence="5">Cytoplasm</location>
    </subcellularLocation>
</comment>
<reference evidence="8" key="2">
    <citation type="submission" date="2011-02" db="EMBL/GenBank/DDBJ databases">
        <title>The complete genome of Pedobacter saltans DSM 12145.</title>
        <authorList>
            <consortium name="US DOE Joint Genome Institute (JGI-PGF)"/>
            <person name="Lucas S."/>
            <person name="Copeland A."/>
            <person name="Lapidus A."/>
            <person name="Bruce D."/>
            <person name="Goodwin L."/>
            <person name="Pitluck S."/>
            <person name="Kyrpides N."/>
            <person name="Mavromatis K."/>
            <person name="Pagani I."/>
            <person name="Ivanova N."/>
            <person name="Ovchinnikova G."/>
            <person name="Lu M."/>
            <person name="Detter J.C."/>
            <person name="Han C."/>
            <person name="Land M."/>
            <person name="Hauser L."/>
            <person name="Markowitz V."/>
            <person name="Cheng J.-F."/>
            <person name="Hugenholtz P."/>
            <person name="Woyke T."/>
            <person name="Wu D."/>
            <person name="Tindall B."/>
            <person name="Pomrenke H.G."/>
            <person name="Brambilla E."/>
            <person name="Klenk H.-P."/>
            <person name="Eisen J.A."/>
        </authorList>
    </citation>
    <scope>NUCLEOTIDE SEQUENCE [LARGE SCALE GENOMIC DNA]</scope>
    <source>
        <strain evidence="8">ATCC 51119 / DSM 12145 / JCM 21818 / LMG 10337 / NBRC 100064 / NCIMB 13643</strain>
    </source>
</reference>
<dbReference type="PANTHER" id="PTHR10695">
    <property type="entry name" value="DEPHOSPHO-COA KINASE-RELATED"/>
    <property type="match status" value="1"/>
</dbReference>
<comment type="catalytic activity">
    <reaction evidence="5">
        <text>3'-dephospho-CoA + ATP = ADP + CoA + H(+)</text>
        <dbReference type="Rhea" id="RHEA:18245"/>
        <dbReference type="ChEBI" id="CHEBI:15378"/>
        <dbReference type="ChEBI" id="CHEBI:30616"/>
        <dbReference type="ChEBI" id="CHEBI:57287"/>
        <dbReference type="ChEBI" id="CHEBI:57328"/>
        <dbReference type="ChEBI" id="CHEBI:456216"/>
        <dbReference type="EC" id="2.7.1.24"/>
    </reaction>
</comment>
<dbReference type="InterPro" id="IPR001977">
    <property type="entry name" value="Depp_CoAkinase"/>
</dbReference>
<reference evidence="7 8" key="1">
    <citation type="journal article" date="2011" name="Stand. Genomic Sci.">
        <title>Complete genome sequence of the gliding, heparinolytic Pedobacter saltans type strain (113).</title>
        <authorList>
            <person name="Liolios K."/>
            <person name="Sikorski J."/>
            <person name="Lu M."/>
            <person name="Nolan M."/>
            <person name="Lapidus A."/>
            <person name="Lucas S."/>
            <person name="Hammon N."/>
            <person name="Deshpande S."/>
            <person name="Cheng J.F."/>
            <person name="Tapia R."/>
            <person name="Han C."/>
            <person name="Goodwin L."/>
            <person name="Pitluck S."/>
            <person name="Huntemann M."/>
            <person name="Ivanova N."/>
            <person name="Pagani I."/>
            <person name="Mavromatis K."/>
            <person name="Ovchinikova G."/>
            <person name="Pati A."/>
            <person name="Chen A."/>
            <person name="Palaniappan K."/>
            <person name="Land M."/>
            <person name="Hauser L."/>
            <person name="Brambilla E.M."/>
            <person name="Kotsyurbenko O."/>
            <person name="Rohde M."/>
            <person name="Tindall B.J."/>
            <person name="Abt B."/>
            <person name="Goker M."/>
            <person name="Detter J.C."/>
            <person name="Woyke T."/>
            <person name="Bristow J."/>
            <person name="Eisen J.A."/>
            <person name="Markowitz V."/>
            <person name="Hugenholtz P."/>
            <person name="Klenk H.P."/>
            <person name="Kyrpides N.C."/>
        </authorList>
    </citation>
    <scope>NUCLEOTIDE SEQUENCE [LARGE SCALE GENOMIC DNA]</scope>
    <source>
        <strain evidence="8">ATCC 51119 / DSM 12145 / JCM 21818 / LMG 10337 / NBRC 100064 / NCIMB 13643</strain>
    </source>
</reference>
<dbReference type="Pfam" id="PF01121">
    <property type="entry name" value="CoaE"/>
    <property type="match status" value="1"/>
</dbReference>
<comment type="function">
    <text evidence="5">Catalyzes the phosphorylation of the 3'-hydroxyl group of dephosphocoenzyme A to form coenzyme A.</text>
</comment>
<evidence type="ECO:0000313" key="7">
    <source>
        <dbReference type="EMBL" id="ADY52632.1"/>
    </source>
</evidence>
<gene>
    <name evidence="5" type="primary">coaE</name>
    <name evidence="7" type="ordered locus">Pedsa_2080</name>
</gene>
<keyword evidence="5 7" id="KW-0808">Transferase</keyword>
<dbReference type="AlphaFoldDB" id="F0SAL2"/>
<dbReference type="KEGG" id="psn:Pedsa_2080"/>
<feature type="binding site" evidence="5">
    <location>
        <begin position="10"/>
        <end position="15"/>
    </location>
    <ligand>
        <name>ATP</name>
        <dbReference type="ChEBI" id="CHEBI:30616"/>
    </ligand>
</feature>
<evidence type="ECO:0000256" key="5">
    <source>
        <dbReference type="HAMAP-Rule" id="MF_00376"/>
    </source>
</evidence>
<dbReference type="GO" id="GO:0004140">
    <property type="term" value="F:dephospho-CoA kinase activity"/>
    <property type="evidence" value="ECO:0007669"/>
    <property type="project" value="UniProtKB-UniRule"/>
</dbReference>
<dbReference type="GO" id="GO:0015937">
    <property type="term" value="P:coenzyme A biosynthetic process"/>
    <property type="evidence" value="ECO:0007669"/>
    <property type="project" value="UniProtKB-UniRule"/>
</dbReference>
<protein>
    <recommendedName>
        <fullName evidence="5 6">Dephospho-CoA kinase</fullName>
        <ecNumber evidence="5 6">2.7.1.24</ecNumber>
    </recommendedName>
    <alternativeName>
        <fullName evidence="5">Dephosphocoenzyme A kinase</fullName>
    </alternativeName>
</protein>
<keyword evidence="3 5" id="KW-0067">ATP-binding</keyword>
<evidence type="ECO:0000256" key="1">
    <source>
        <dbReference type="ARBA" id="ARBA00009018"/>
    </source>
</evidence>
<evidence type="ECO:0000256" key="4">
    <source>
        <dbReference type="ARBA" id="ARBA00022993"/>
    </source>
</evidence>
<evidence type="ECO:0000313" key="8">
    <source>
        <dbReference type="Proteomes" id="UP000000310"/>
    </source>
</evidence>
<dbReference type="UniPathway" id="UPA00241">
    <property type="reaction ID" value="UER00356"/>
</dbReference>
<keyword evidence="8" id="KW-1185">Reference proteome</keyword>
<name>F0SAL2_PSESL</name>
<dbReference type="GO" id="GO:0005737">
    <property type="term" value="C:cytoplasm"/>
    <property type="evidence" value="ECO:0007669"/>
    <property type="project" value="UniProtKB-SubCell"/>
</dbReference>
<dbReference type="NCBIfam" id="TIGR00152">
    <property type="entry name" value="dephospho-CoA kinase"/>
    <property type="match status" value="1"/>
</dbReference>